<dbReference type="AlphaFoldDB" id="A0A562WI91"/>
<protein>
    <submittedName>
        <fullName evidence="1">Uncharacterized protein</fullName>
    </submittedName>
</protein>
<accession>A0A562WI91</accession>
<evidence type="ECO:0000313" key="1">
    <source>
        <dbReference type="EMBL" id="TWJ29607.1"/>
    </source>
</evidence>
<dbReference type="SUPFAM" id="SSF51182">
    <property type="entry name" value="RmlC-like cupins"/>
    <property type="match status" value="1"/>
</dbReference>
<name>A0A562WI91_9ACTN</name>
<reference evidence="1 2" key="1">
    <citation type="submission" date="2019-07" db="EMBL/GenBank/DDBJ databases">
        <title>R&amp;d 2014.</title>
        <authorList>
            <person name="Klenk H.-P."/>
        </authorList>
    </citation>
    <scope>NUCLEOTIDE SEQUENCE [LARGE SCALE GENOMIC DNA]</scope>
    <source>
        <strain evidence="1 2">DSM 43912</strain>
    </source>
</reference>
<comment type="caution">
    <text evidence="1">The sequence shown here is derived from an EMBL/GenBank/DDBJ whole genome shotgun (WGS) entry which is preliminary data.</text>
</comment>
<dbReference type="RefSeq" id="WP_145818493.1">
    <property type="nucleotide sequence ID" value="NZ_AP023438.1"/>
</dbReference>
<proteinExistence type="predicted"/>
<gene>
    <name evidence="1" type="ORF">JD81_03118</name>
</gene>
<dbReference type="InterPro" id="IPR011051">
    <property type="entry name" value="RmlC_Cupin_sf"/>
</dbReference>
<keyword evidence="2" id="KW-1185">Reference proteome</keyword>
<dbReference type="OrthoDB" id="3864070at2"/>
<evidence type="ECO:0000313" key="2">
    <source>
        <dbReference type="Proteomes" id="UP000319728"/>
    </source>
</evidence>
<dbReference type="EMBL" id="VLLP01000001">
    <property type="protein sequence ID" value="TWJ29607.1"/>
    <property type="molecule type" value="Genomic_DNA"/>
</dbReference>
<dbReference type="Proteomes" id="UP000319728">
    <property type="component" value="Unassembled WGS sequence"/>
</dbReference>
<organism evidence="1 2">
    <name type="scientific">Micromonospora sagamiensis</name>
    <dbReference type="NCBI Taxonomy" id="47875"/>
    <lineage>
        <taxon>Bacteria</taxon>
        <taxon>Bacillati</taxon>
        <taxon>Actinomycetota</taxon>
        <taxon>Actinomycetes</taxon>
        <taxon>Micromonosporales</taxon>
        <taxon>Micromonosporaceae</taxon>
        <taxon>Micromonospora</taxon>
    </lineage>
</organism>
<sequence length="392" mass="41903">MTGDPWAVLVDRHWTVAPAVVPAPPPLTVGEAYRLIAKASVPFRAGTRFHVLPDVHFDTAAGRIRAPGHLLPGTADADPDAYRERLGAELAGQGWLLAVDQPLFADFASWARVRDRVTALWRRVGFPVVPVGAELVFGDGVTRADALARDSHHAVLAWVLRGRLRVDAHGGPTLRVGPGEAGYWPAGLRWTETVADDCLALLLRVPGDARLPVDAVHRTVVELAAESPAAEDTVPYLPLPDPAGPVAVADPLARATTAVRQLSTATDLTRTLRVRWAARVSAGGLEPVPAPRDPARLAAGQWVCRTAEVVRMPDGRSRWIWAANGHAFTVQGAAGRLLRRLRPDVPVRVDDLCGTDEDGRPDAGALGLLTTLHRLRAVEVTDGPEPPAGKEG</sequence>